<feature type="transmembrane region" description="Helical" evidence="1">
    <location>
        <begin position="438"/>
        <end position="457"/>
    </location>
</feature>
<evidence type="ECO:0000313" key="2">
    <source>
        <dbReference type="EMBL" id="MBD8005682.1"/>
    </source>
</evidence>
<feature type="transmembrane region" description="Helical" evidence="1">
    <location>
        <begin position="127"/>
        <end position="154"/>
    </location>
</feature>
<keyword evidence="1" id="KW-0472">Membrane</keyword>
<gene>
    <name evidence="2" type="ORF">H9631_11350</name>
</gene>
<keyword evidence="1" id="KW-0812">Transmembrane</keyword>
<feature type="transmembrane region" description="Helical" evidence="1">
    <location>
        <begin position="196"/>
        <end position="214"/>
    </location>
</feature>
<feature type="transmembrane region" description="Helical" evidence="1">
    <location>
        <begin position="504"/>
        <end position="527"/>
    </location>
</feature>
<dbReference type="EMBL" id="JACSPV010000017">
    <property type="protein sequence ID" value="MBD8005682.1"/>
    <property type="molecule type" value="Genomic_DNA"/>
</dbReference>
<evidence type="ECO:0000256" key="1">
    <source>
        <dbReference type="SAM" id="Phobius"/>
    </source>
</evidence>
<protein>
    <submittedName>
        <fullName evidence="2">ABC transporter permease</fullName>
    </submittedName>
</protein>
<organism evidence="2 3">
    <name type="scientific">Bacillus norwichensis</name>
    <dbReference type="NCBI Taxonomy" id="2762217"/>
    <lineage>
        <taxon>Bacteria</taxon>
        <taxon>Bacillati</taxon>
        <taxon>Bacillota</taxon>
        <taxon>Bacilli</taxon>
        <taxon>Bacillales</taxon>
        <taxon>Bacillaceae</taxon>
        <taxon>Bacillus</taxon>
    </lineage>
</organism>
<name>A0ABR8VLQ1_9BACI</name>
<feature type="transmembrane region" description="Helical" evidence="1">
    <location>
        <begin position="301"/>
        <end position="327"/>
    </location>
</feature>
<reference evidence="2 3" key="1">
    <citation type="submission" date="2020-08" db="EMBL/GenBank/DDBJ databases">
        <title>A Genomic Blueprint of the Chicken Gut Microbiome.</title>
        <authorList>
            <person name="Gilroy R."/>
            <person name="Ravi A."/>
            <person name="Getino M."/>
            <person name="Pursley I."/>
            <person name="Horton D.L."/>
            <person name="Alikhan N.-F."/>
            <person name="Baker D."/>
            <person name="Gharbi K."/>
            <person name="Hall N."/>
            <person name="Watson M."/>
            <person name="Adriaenssens E.M."/>
            <person name="Foster-Nyarko E."/>
            <person name="Jarju S."/>
            <person name="Secka A."/>
            <person name="Antonio M."/>
            <person name="Oren A."/>
            <person name="Chaudhuri R."/>
            <person name="La Ragione R.M."/>
            <person name="Hildebrand F."/>
            <person name="Pallen M.J."/>
        </authorList>
    </citation>
    <scope>NUCLEOTIDE SEQUENCE [LARGE SCALE GENOMIC DNA]</scope>
    <source>
        <strain evidence="2 3">Sa1BUA2</strain>
    </source>
</reference>
<proteinExistence type="predicted"/>
<dbReference type="Proteomes" id="UP000648182">
    <property type="component" value="Unassembled WGS sequence"/>
</dbReference>
<evidence type="ECO:0000313" key="3">
    <source>
        <dbReference type="Proteomes" id="UP000648182"/>
    </source>
</evidence>
<feature type="transmembrane region" description="Helical" evidence="1">
    <location>
        <begin position="25"/>
        <end position="43"/>
    </location>
</feature>
<dbReference type="RefSeq" id="WP_191812861.1">
    <property type="nucleotide sequence ID" value="NZ_JACSPV010000017.1"/>
</dbReference>
<feature type="transmembrane region" description="Helical" evidence="1">
    <location>
        <begin position="392"/>
        <end position="418"/>
    </location>
</feature>
<keyword evidence="1" id="KW-1133">Transmembrane helix</keyword>
<feature type="transmembrane region" description="Helical" evidence="1">
    <location>
        <begin position="87"/>
        <end position="106"/>
    </location>
</feature>
<feature type="transmembrane region" description="Helical" evidence="1">
    <location>
        <begin position="166"/>
        <end position="189"/>
    </location>
</feature>
<feature type="transmembrane region" description="Helical" evidence="1">
    <location>
        <begin position="241"/>
        <end position="261"/>
    </location>
</feature>
<sequence>MDSGNAFSRASLLFCFKLRTDRLKIVLWIAGITFFTLMVPVAFSDLYATQQERDIMAQTMRNPAMTAMVGHGQLDRYTIGAMTAHQMLLLTAVAVAIMNILLMVRHTRGEEEEGRIEVIRSLPVGRLANLNASCLVLFSVNLALALITGFGLYVLGIDSMNFQGSLLYGFVLGGAGLIFAGIAAFFAQLFESARSATGLSISFLIFSYLVRAFGDVGNETISWFSPLGWVTGAQVYSGNKWWPLLISVGASLMLFAAANYLNAVRDLEAGFFTAKPGRKNASVFLQGTLGLAWRLQRTGTIAWAIGMLVLGLSYGSVLGDLEAFFTGNEMLEQLLSVKEGYSLTEQFIPKLMVVMALLATVSPLISMNKLYREEKKQRADHILGRAVSRIRLMGSYLFLSAVNAFVMISFAALGLWAAGTAVMDDGISLTSIYGAAMAYYPAMLVMISIAVLLIGLVPKISSFIWLYVLYSFVALYLGGLFQFPNWVSKLSPYGYIPNLPIEDASMTALSLLLVAALVITALGFIAYNKRDIY</sequence>
<accession>A0ABR8VLQ1</accession>
<feature type="transmembrane region" description="Helical" evidence="1">
    <location>
        <begin position="347"/>
        <end position="371"/>
    </location>
</feature>
<comment type="caution">
    <text evidence="2">The sequence shown here is derived from an EMBL/GenBank/DDBJ whole genome shotgun (WGS) entry which is preliminary data.</text>
</comment>
<keyword evidence="3" id="KW-1185">Reference proteome</keyword>
<feature type="transmembrane region" description="Helical" evidence="1">
    <location>
        <begin position="464"/>
        <end position="484"/>
    </location>
</feature>